<keyword evidence="3" id="KW-0805">Transcription regulation</keyword>
<dbReference type="InterPro" id="IPR029016">
    <property type="entry name" value="GAF-like_dom_sf"/>
</dbReference>
<evidence type="ECO:0000313" key="7">
    <source>
        <dbReference type="EMBL" id="CAA9226268.1"/>
    </source>
</evidence>
<sequence length="277" mass="29978">MALAAARVLDRPRTRPSPHDRFSPLAGERETMISPSTHPSSGREQELVRALVRLADTLVADFDVIELFHALCADSVDLIGAHAAGLLLSDQRGALQVVSASTEAAHLVELFQLQTDEGPCLDSFRTSAHVVSAALARETRWPRFTARAAEHGFAAVHALPMRLRGTTIGALNLFHREPRALPAGEIAVAQALADVATIAILSDRGTLEREALTEQLQTALASRVIIEQAKGVLAERGRIGLDEAFVRLRAHARSTRQRMTDLARGIVDGTHDTDHLV</sequence>
<dbReference type="Gene3D" id="1.10.10.10">
    <property type="entry name" value="Winged helix-like DNA-binding domain superfamily/Winged helix DNA-binding domain"/>
    <property type="match status" value="1"/>
</dbReference>
<dbReference type="GO" id="GO:0003723">
    <property type="term" value="F:RNA binding"/>
    <property type="evidence" value="ECO:0007669"/>
    <property type="project" value="InterPro"/>
</dbReference>
<dbReference type="Pfam" id="PF03861">
    <property type="entry name" value="ANTAR"/>
    <property type="match status" value="1"/>
</dbReference>
<dbReference type="InterPro" id="IPR003018">
    <property type="entry name" value="GAF"/>
</dbReference>
<dbReference type="PROSITE" id="PS50921">
    <property type="entry name" value="ANTAR"/>
    <property type="match status" value="1"/>
</dbReference>
<feature type="region of interest" description="Disordered" evidence="5">
    <location>
        <begin position="1"/>
        <end position="42"/>
    </location>
</feature>
<evidence type="ECO:0000256" key="3">
    <source>
        <dbReference type="ARBA" id="ARBA00023015"/>
    </source>
</evidence>
<dbReference type="PIRSF" id="PIRSF036625">
    <property type="entry name" value="GAF_ANTAR"/>
    <property type="match status" value="1"/>
</dbReference>
<dbReference type="InterPro" id="IPR036388">
    <property type="entry name" value="WH-like_DNA-bd_sf"/>
</dbReference>
<keyword evidence="4" id="KW-0804">Transcription</keyword>
<dbReference type="GO" id="GO:0016301">
    <property type="term" value="F:kinase activity"/>
    <property type="evidence" value="ECO:0007669"/>
    <property type="project" value="UniProtKB-KW"/>
</dbReference>
<dbReference type="SMART" id="SM01012">
    <property type="entry name" value="ANTAR"/>
    <property type="match status" value="1"/>
</dbReference>
<dbReference type="SUPFAM" id="SSF55781">
    <property type="entry name" value="GAF domain-like"/>
    <property type="match status" value="1"/>
</dbReference>
<evidence type="ECO:0000256" key="5">
    <source>
        <dbReference type="SAM" id="MobiDB-lite"/>
    </source>
</evidence>
<name>A0A6J4HJ44_9PSEU</name>
<dbReference type="Gene3D" id="3.30.450.40">
    <property type="match status" value="1"/>
</dbReference>
<gene>
    <name evidence="7" type="ORF">AVDCRST_MAG54-807</name>
</gene>
<evidence type="ECO:0000259" key="6">
    <source>
        <dbReference type="PROSITE" id="PS50921"/>
    </source>
</evidence>
<evidence type="ECO:0000256" key="1">
    <source>
        <dbReference type="ARBA" id="ARBA00022679"/>
    </source>
</evidence>
<keyword evidence="1" id="KW-0808">Transferase</keyword>
<dbReference type="InterPro" id="IPR012074">
    <property type="entry name" value="GAF_ANTAR"/>
</dbReference>
<organism evidence="7">
    <name type="scientific">uncultured Actinomycetospora sp</name>
    <dbReference type="NCBI Taxonomy" id="1135996"/>
    <lineage>
        <taxon>Bacteria</taxon>
        <taxon>Bacillati</taxon>
        <taxon>Actinomycetota</taxon>
        <taxon>Actinomycetes</taxon>
        <taxon>Pseudonocardiales</taxon>
        <taxon>Pseudonocardiaceae</taxon>
        <taxon>Actinomycetospora</taxon>
        <taxon>environmental samples</taxon>
    </lineage>
</organism>
<feature type="domain" description="ANTAR" evidence="6">
    <location>
        <begin position="206"/>
        <end position="267"/>
    </location>
</feature>
<dbReference type="Pfam" id="PF13185">
    <property type="entry name" value="GAF_2"/>
    <property type="match status" value="1"/>
</dbReference>
<proteinExistence type="predicted"/>
<feature type="compositionally biased region" description="Basic and acidic residues" evidence="5">
    <location>
        <begin position="8"/>
        <end position="31"/>
    </location>
</feature>
<keyword evidence="2" id="KW-0418">Kinase</keyword>
<evidence type="ECO:0000256" key="2">
    <source>
        <dbReference type="ARBA" id="ARBA00022777"/>
    </source>
</evidence>
<accession>A0A6J4HJ44</accession>
<dbReference type="InterPro" id="IPR011006">
    <property type="entry name" value="CheY-like_superfamily"/>
</dbReference>
<dbReference type="SUPFAM" id="SSF52172">
    <property type="entry name" value="CheY-like"/>
    <property type="match status" value="1"/>
</dbReference>
<reference evidence="7" key="1">
    <citation type="submission" date="2020-02" db="EMBL/GenBank/DDBJ databases">
        <authorList>
            <person name="Meier V. D."/>
        </authorList>
    </citation>
    <scope>NUCLEOTIDE SEQUENCE</scope>
    <source>
        <strain evidence="7">AVDCRST_MAG54</strain>
    </source>
</reference>
<dbReference type="AlphaFoldDB" id="A0A6J4HJ44"/>
<dbReference type="InterPro" id="IPR005561">
    <property type="entry name" value="ANTAR"/>
</dbReference>
<evidence type="ECO:0000256" key="4">
    <source>
        <dbReference type="ARBA" id="ARBA00023163"/>
    </source>
</evidence>
<dbReference type="EMBL" id="CADCTH010000110">
    <property type="protein sequence ID" value="CAA9226268.1"/>
    <property type="molecule type" value="Genomic_DNA"/>
</dbReference>
<protein>
    <recommendedName>
        <fullName evidence="6">ANTAR domain-containing protein</fullName>
    </recommendedName>
</protein>